<proteinExistence type="predicted"/>
<dbReference type="AlphaFoldDB" id="A0A0L8HK95"/>
<reference evidence="1" key="1">
    <citation type="submission" date="2015-07" db="EMBL/GenBank/DDBJ databases">
        <title>MeaNS - Measles Nucleotide Surveillance Program.</title>
        <authorList>
            <person name="Tran T."/>
            <person name="Druce J."/>
        </authorList>
    </citation>
    <scope>NUCLEOTIDE SEQUENCE</scope>
    <source>
        <strain evidence="1">UCB-OBI-ISO-001</strain>
        <tissue evidence="1">Gonad</tissue>
    </source>
</reference>
<dbReference type="EMBL" id="KQ417945">
    <property type="protein sequence ID" value="KOF89574.1"/>
    <property type="molecule type" value="Genomic_DNA"/>
</dbReference>
<evidence type="ECO:0000313" key="1">
    <source>
        <dbReference type="EMBL" id="KOF89574.1"/>
    </source>
</evidence>
<protein>
    <submittedName>
        <fullName evidence="1">Uncharacterized protein</fullName>
    </submittedName>
</protein>
<sequence length="78" mass="8949">MGFDFSTVEKHHLELSKTAKMDSIKGMPIPSFSPRNIVLHMHNIHCVLLDNRMWLGDLLAISSLFVVTIYRLSHWLTG</sequence>
<name>A0A0L8HK95_OCTBM</name>
<organism evidence="1">
    <name type="scientific">Octopus bimaculoides</name>
    <name type="common">California two-spotted octopus</name>
    <dbReference type="NCBI Taxonomy" id="37653"/>
    <lineage>
        <taxon>Eukaryota</taxon>
        <taxon>Metazoa</taxon>
        <taxon>Spiralia</taxon>
        <taxon>Lophotrochozoa</taxon>
        <taxon>Mollusca</taxon>
        <taxon>Cephalopoda</taxon>
        <taxon>Coleoidea</taxon>
        <taxon>Octopodiformes</taxon>
        <taxon>Octopoda</taxon>
        <taxon>Incirrata</taxon>
        <taxon>Octopodidae</taxon>
        <taxon>Octopus</taxon>
    </lineage>
</organism>
<gene>
    <name evidence="1" type="ORF">OCBIM_22012859mg</name>
</gene>
<accession>A0A0L8HK95</accession>